<accession>R9A6L0</accession>
<dbReference type="GO" id="GO:0003677">
    <property type="term" value="F:DNA binding"/>
    <property type="evidence" value="ECO:0007669"/>
    <property type="project" value="UniProtKB-KW"/>
</dbReference>
<evidence type="ECO:0000256" key="2">
    <source>
        <dbReference type="ARBA" id="ARBA00022603"/>
    </source>
</evidence>
<evidence type="ECO:0000256" key="5">
    <source>
        <dbReference type="ARBA" id="ARBA00022747"/>
    </source>
</evidence>
<keyword evidence="6" id="KW-0238">DNA-binding</keyword>
<dbReference type="Proteomes" id="UP000013984">
    <property type="component" value="Unassembled WGS sequence"/>
</dbReference>
<gene>
    <name evidence="9" type="ORF">LEP1GSC195_1461</name>
</gene>
<dbReference type="PANTHER" id="PTHR33841">
    <property type="entry name" value="DNA METHYLTRANSFERASE YEEA-RELATED"/>
    <property type="match status" value="1"/>
</dbReference>
<evidence type="ECO:0000256" key="3">
    <source>
        <dbReference type="ARBA" id="ARBA00022679"/>
    </source>
</evidence>
<dbReference type="SUPFAM" id="SSF53335">
    <property type="entry name" value="S-adenosyl-L-methionine-dependent methyltransferases"/>
    <property type="match status" value="1"/>
</dbReference>
<dbReference type="RefSeq" id="WP_015680217.1">
    <property type="nucleotide sequence ID" value="NZ_AOGZ02000012.1"/>
</dbReference>
<keyword evidence="5" id="KW-0680">Restriction system</keyword>
<sequence length="495" mass="56844">MKSLEKIDKSRILVSSATQKVEKSNLGQFFTPFSTATFMASLFSNLSEDNLSLLDPGAGIGSLTSSFIEQYFEKNPNGKLNIDAIELDTKFISTLQDNLNLYEKDNLNLNIFNADFIEDCCLGRLRNLENYYSNIIINPPYKKINSLSKYKPLLKSLDLDTVNLYSAFMLLSISKLKENGELVGIIPRSFCNGVYYKSFRKFLLENTMIRQIHLINSRRSAFGDDDVLQENVILHLVRKSKQTSLTNKIKISHTNLADFSEISVKNYSYQDIIKENDQDLVIHIPNLDYKVSDVDFKKFTLPDLNLMVSTGPVVDFRLKNLLSNTPSDSKIPLLYPSHFSKFQIQWPLPNFKKYNYIESNSSTTKLLYPKGNYVLVKRFSSKEEKRRISACLLLAEDFDFPLFGFENHLNVFHMNKSGLSIEICYGLMSYLNSTYVDNFFRQFSGHTQVNASDLRKIPYPSLEFLSEMGVWAEKNHENINTELIDIYLNTISNAC</sequence>
<dbReference type="EC" id="2.1.1.72" evidence="1"/>
<dbReference type="InterPro" id="IPR029063">
    <property type="entry name" value="SAM-dependent_MTases_sf"/>
</dbReference>
<evidence type="ECO:0000256" key="4">
    <source>
        <dbReference type="ARBA" id="ARBA00022691"/>
    </source>
</evidence>
<organism evidence="9 10">
    <name type="scientific">Leptospira wolbachii serovar Codice str. CDC</name>
    <dbReference type="NCBI Taxonomy" id="1218599"/>
    <lineage>
        <taxon>Bacteria</taxon>
        <taxon>Pseudomonadati</taxon>
        <taxon>Spirochaetota</taxon>
        <taxon>Spirochaetia</taxon>
        <taxon>Leptospirales</taxon>
        <taxon>Leptospiraceae</taxon>
        <taxon>Leptospira</taxon>
    </lineage>
</organism>
<reference evidence="9" key="1">
    <citation type="submission" date="2013-04" db="EMBL/GenBank/DDBJ databases">
        <authorList>
            <person name="Harkins D.M."/>
            <person name="Durkin A.S."/>
            <person name="Brinkac L.M."/>
            <person name="Haft D.H."/>
            <person name="Selengut J.D."/>
            <person name="Sanka R."/>
            <person name="DePew J."/>
            <person name="Purushe J."/>
            <person name="Galloway R.L."/>
            <person name="Vinetz J.M."/>
            <person name="Sutton G.G."/>
            <person name="Nierman W.C."/>
            <person name="Fouts D.E."/>
        </authorList>
    </citation>
    <scope>NUCLEOTIDE SEQUENCE [LARGE SCALE GENOMIC DNA]</scope>
    <source>
        <strain evidence="9">CDC</strain>
    </source>
</reference>
<evidence type="ECO:0000256" key="1">
    <source>
        <dbReference type="ARBA" id="ARBA00011900"/>
    </source>
</evidence>
<dbReference type="PANTHER" id="PTHR33841:SF6">
    <property type="entry name" value="TYPE II METHYLTRANSFERASE M.HINDII"/>
    <property type="match status" value="1"/>
</dbReference>
<dbReference type="PROSITE" id="PS00092">
    <property type="entry name" value="N6_MTASE"/>
    <property type="match status" value="1"/>
</dbReference>
<feature type="domain" description="Type II methyltransferase M.TaqI-like" evidence="8">
    <location>
        <begin position="85"/>
        <end position="217"/>
    </location>
</feature>
<dbReference type="Pfam" id="PF07669">
    <property type="entry name" value="Eco57I"/>
    <property type="match status" value="1"/>
</dbReference>
<keyword evidence="10" id="KW-1185">Reference proteome</keyword>
<dbReference type="PRINTS" id="PR00507">
    <property type="entry name" value="N12N6MTFRASE"/>
</dbReference>
<dbReference type="GO" id="GO:0032259">
    <property type="term" value="P:methylation"/>
    <property type="evidence" value="ECO:0007669"/>
    <property type="project" value="UniProtKB-KW"/>
</dbReference>
<evidence type="ECO:0000256" key="6">
    <source>
        <dbReference type="ARBA" id="ARBA00023125"/>
    </source>
</evidence>
<dbReference type="EMBL" id="AOGZ02000012">
    <property type="protein sequence ID" value="EOQ97816.1"/>
    <property type="molecule type" value="Genomic_DNA"/>
</dbReference>
<keyword evidence="3" id="KW-0808">Transferase</keyword>
<dbReference type="Gene3D" id="3.40.50.150">
    <property type="entry name" value="Vaccinia Virus protein VP39"/>
    <property type="match status" value="1"/>
</dbReference>
<evidence type="ECO:0000259" key="8">
    <source>
        <dbReference type="Pfam" id="PF07669"/>
    </source>
</evidence>
<dbReference type="GO" id="GO:0009307">
    <property type="term" value="P:DNA restriction-modification system"/>
    <property type="evidence" value="ECO:0007669"/>
    <property type="project" value="UniProtKB-KW"/>
</dbReference>
<comment type="caution">
    <text evidence="9">The sequence shown here is derived from an EMBL/GenBank/DDBJ whole genome shotgun (WGS) entry which is preliminary data.</text>
</comment>
<keyword evidence="4" id="KW-0949">S-adenosyl-L-methionine</keyword>
<keyword evidence="2 9" id="KW-0489">Methyltransferase</keyword>
<comment type="catalytic activity">
    <reaction evidence="7">
        <text>a 2'-deoxyadenosine in DNA + S-adenosyl-L-methionine = an N(6)-methyl-2'-deoxyadenosine in DNA + S-adenosyl-L-homocysteine + H(+)</text>
        <dbReference type="Rhea" id="RHEA:15197"/>
        <dbReference type="Rhea" id="RHEA-COMP:12418"/>
        <dbReference type="Rhea" id="RHEA-COMP:12419"/>
        <dbReference type="ChEBI" id="CHEBI:15378"/>
        <dbReference type="ChEBI" id="CHEBI:57856"/>
        <dbReference type="ChEBI" id="CHEBI:59789"/>
        <dbReference type="ChEBI" id="CHEBI:90615"/>
        <dbReference type="ChEBI" id="CHEBI:90616"/>
        <dbReference type="EC" id="2.1.1.72"/>
    </reaction>
</comment>
<dbReference type="GO" id="GO:0009007">
    <property type="term" value="F:site-specific DNA-methyltransferase (adenine-specific) activity"/>
    <property type="evidence" value="ECO:0007669"/>
    <property type="project" value="UniProtKB-EC"/>
</dbReference>
<dbReference type="STRING" id="1218599.LEP1GSC195_1461"/>
<name>R9A6L0_9LEPT</name>
<dbReference type="InterPro" id="IPR050953">
    <property type="entry name" value="N4_N6_ade-DNA_methylase"/>
</dbReference>
<evidence type="ECO:0000256" key="7">
    <source>
        <dbReference type="ARBA" id="ARBA00047942"/>
    </source>
</evidence>
<dbReference type="AlphaFoldDB" id="R9A6L0"/>
<protein>
    <recommendedName>
        <fullName evidence="1">site-specific DNA-methyltransferase (adenine-specific)</fullName>
        <ecNumber evidence="1">2.1.1.72</ecNumber>
    </recommendedName>
</protein>
<proteinExistence type="predicted"/>
<dbReference type="InterPro" id="IPR002052">
    <property type="entry name" value="DNA_methylase_N6_adenine_CS"/>
</dbReference>
<dbReference type="InterPro" id="IPR011639">
    <property type="entry name" value="MethylTrfase_TaqI-like_dom"/>
</dbReference>
<dbReference type="OrthoDB" id="9815272at2"/>
<evidence type="ECO:0000313" key="10">
    <source>
        <dbReference type="Proteomes" id="UP000013984"/>
    </source>
</evidence>
<evidence type="ECO:0000313" key="9">
    <source>
        <dbReference type="EMBL" id="EOQ97816.1"/>
    </source>
</evidence>